<gene>
    <name evidence="1" type="ORF">EZS28_007609</name>
</gene>
<dbReference type="Proteomes" id="UP000324800">
    <property type="component" value="Unassembled WGS sequence"/>
</dbReference>
<name>A0A5J4WQN3_9EUKA</name>
<reference evidence="1 2" key="1">
    <citation type="submission" date="2019-03" db="EMBL/GenBank/DDBJ databases">
        <title>Single cell metagenomics reveals metabolic interactions within the superorganism composed of flagellate Streblomastix strix and complex community of Bacteroidetes bacteria on its surface.</title>
        <authorList>
            <person name="Treitli S.C."/>
            <person name="Kolisko M."/>
            <person name="Husnik F."/>
            <person name="Keeling P."/>
            <person name="Hampl V."/>
        </authorList>
    </citation>
    <scope>NUCLEOTIDE SEQUENCE [LARGE SCALE GENOMIC DNA]</scope>
    <source>
        <strain evidence="1">ST1C</strain>
    </source>
</reference>
<organism evidence="1 2">
    <name type="scientific">Streblomastix strix</name>
    <dbReference type="NCBI Taxonomy" id="222440"/>
    <lineage>
        <taxon>Eukaryota</taxon>
        <taxon>Metamonada</taxon>
        <taxon>Preaxostyla</taxon>
        <taxon>Oxymonadida</taxon>
        <taxon>Streblomastigidae</taxon>
        <taxon>Streblomastix</taxon>
    </lineage>
</organism>
<evidence type="ECO:0000313" key="2">
    <source>
        <dbReference type="Proteomes" id="UP000324800"/>
    </source>
</evidence>
<comment type="caution">
    <text evidence="1">The sequence shown here is derived from an EMBL/GenBank/DDBJ whole genome shotgun (WGS) entry which is preliminary data.</text>
</comment>
<dbReference type="AlphaFoldDB" id="A0A5J4WQN3"/>
<proteinExistence type="predicted"/>
<accession>A0A5J4WQN3</accession>
<sequence length="330" mass="38421">MANAALEGWDSTLQIQQTEIMDAGSWQKNWHLTNNNQRETEAVLVPLRMHNRLIEQNQIHSLTLYTDNQTVEYNLRRWRSGPNQIHLVRLIIQLLEEMNIQLTTIHIPDLTNNKDRSAKGKRGALSINWTNQDLPLRPPIELIPGVLKKMKLKLLMALFLLPSWCFEKFKLHFHPILQIIKFGLTELVLKMGKSLESHQPKFPPGDQLAVLRIRLVPTTIQQMIDNLNWETWRKRRAGLIIMARYLKLNEIVSMPLYGERPDIHVVNAMAQLNDLGDKIRKSNFIALKTHTGDVHGQFSKTPNISYSPLIKQFTRCMNKNIDFKARYNFI</sequence>
<evidence type="ECO:0000313" key="1">
    <source>
        <dbReference type="EMBL" id="KAA6396862.1"/>
    </source>
</evidence>
<protein>
    <submittedName>
        <fullName evidence="1">Uncharacterized protein</fullName>
    </submittedName>
</protein>
<dbReference type="EMBL" id="SNRW01001323">
    <property type="protein sequence ID" value="KAA6396862.1"/>
    <property type="molecule type" value="Genomic_DNA"/>
</dbReference>